<dbReference type="GO" id="GO:0043001">
    <property type="term" value="P:Golgi to plasma membrane protein transport"/>
    <property type="evidence" value="ECO:0007669"/>
    <property type="project" value="TreeGrafter"/>
</dbReference>
<dbReference type="SMART" id="SM00516">
    <property type="entry name" value="SEC14"/>
    <property type="match status" value="1"/>
</dbReference>
<dbReference type="AlphaFoldDB" id="A0A0D2CU14"/>
<evidence type="ECO:0000256" key="14">
    <source>
        <dbReference type="ARBA" id="ARBA00024180"/>
    </source>
</evidence>
<dbReference type="CDD" id="cd00170">
    <property type="entry name" value="SEC14"/>
    <property type="match status" value="1"/>
</dbReference>
<evidence type="ECO:0000313" key="20">
    <source>
        <dbReference type="Proteomes" id="UP000054466"/>
    </source>
</evidence>
<evidence type="ECO:0000256" key="15">
    <source>
        <dbReference type="RuleBase" id="RU367059"/>
    </source>
</evidence>
<dbReference type="GO" id="GO:0046872">
    <property type="term" value="F:metal ion binding"/>
    <property type="evidence" value="ECO:0007669"/>
    <property type="project" value="UniProtKB-KW"/>
</dbReference>
<feature type="compositionally biased region" description="Polar residues" evidence="16">
    <location>
        <begin position="1"/>
        <end position="28"/>
    </location>
</feature>
<protein>
    <recommendedName>
        <fullName evidence="15">Phosphatidylinositol transfer protein SFH5</fullName>
        <shortName evidence="15">PITP SFH5</shortName>
    </recommendedName>
</protein>
<evidence type="ECO:0000256" key="4">
    <source>
        <dbReference type="ARBA" id="ARBA00022448"/>
    </source>
</evidence>
<keyword evidence="20" id="KW-1185">Reference proteome</keyword>
<sequence length="355" mass="38831">MATPEVTTTAAPNSTALQGEVSSVVPDNTETKPAAEAPAEAAAEPSAPTETTPATAETPVVAEKAGDVDVPVEKKLTPIEELWALAKAHDHPEIWGVTLEDPATHIPTQVILQKYLNAYDGDLTKSKDTLTKTLDWRAKMKPVELVKKKFNRNKFAGLGYTTVYGDADPAADPESREVFTWNIYGSVKKLDETFGNLPEFIEWRVALMEDALQALGIDKATKPITATYDPYKILQVHDYKSISFLRQSPVVKAASTETIKVFAQNYPELLKEKFFVNVPAFMGFIYTFMKLFVAAKTIKKFHPMSNGANLAREMVTSSKVKGLGDMLPAEYGGKGEDLSTTGRQPALEDDEAAAQ</sequence>
<comment type="cofactor">
    <cofactor evidence="1">
        <name>heme b</name>
        <dbReference type="ChEBI" id="CHEBI:60344"/>
    </cofactor>
</comment>
<comment type="subcellular location">
    <subcellularLocation>
        <location evidence="15">Cytoplasm</location>
    </subcellularLocation>
    <subcellularLocation>
        <location evidence="2 15">Endoplasmic reticulum membrane</location>
        <topology evidence="2 15">Peripheral membrane protein</topology>
    </subcellularLocation>
    <subcellularLocation>
        <location evidence="15">Microsome membrane</location>
        <topology evidence="15">Peripheral membrane protein</topology>
    </subcellularLocation>
</comment>
<dbReference type="SUPFAM" id="SSF46938">
    <property type="entry name" value="CRAL/TRIO N-terminal domain"/>
    <property type="match status" value="1"/>
</dbReference>
<evidence type="ECO:0000256" key="10">
    <source>
        <dbReference type="ARBA" id="ARBA00023004"/>
    </source>
</evidence>
<dbReference type="InterPro" id="IPR042938">
    <property type="entry name" value="Sfh5"/>
</dbReference>
<evidence type="ECO:0000256" key="8">
    <source>
        <dbReference type="ARBA" id="ARBA00022824"/>
    </source>
</evidence>
<keyword evidence="17" id="KW-0812">Transmembrane</keyword>
<evidence type="ECO:0000256" key="17">
    <source>
        <dbReference type="SAM" id="Phobius"/>
    </source>
</evidence>
<comment type="catalytic activity">
    <reaction evidence="13">
        <text>a 1,2-diacyl-sn-glycero-3-phospho-(1D-myo-inositol)(in) = a 1,2-diacyl-sn-glycero-3-phospho-(1D-myo-inositol)(out)</text>
        <dbReference type="Rhea" id="RHEA:38691"/>
        <dbReference type="ChEBI" id="CHEBI:57880"/>
    </reaction>
    <physiologicalReaction direction="left-to-right" evidence="13">
        <dbReference type="Rhea" id="RHEA:38692"/>
    </physiologicalReaction>
</comment>
<feature type="domain" description="CRAL-TRIO" evidence="18">
    <location>
        <begin position="151"/>
        <end position="339"/>
    </location>
</feature>
<proteinExistence type="inferred from homology"/>
<dbReference type="GO" id="GO:0005886">
    <property type="term" value="C:plasma membrane"/>
    <property type="evidence" value="ECO:0007669"/>
    <property type="project" value="TreeGrafter"/>
</dbReference>
<dbReference type="VEuPathDB" id="FungiDB:PV07_06870"/>
<keyword evidence="6" id="KW-0349">Heme</keyword>
<dbReference type="OrthoDB" id="75724at2759"/>
<dbReference type="Pfam" id="PF00650">
    <property type="entry name" value="CRAL_TRIO"/>
    <property type="match status" value="1"/>
</dbReference>
<keyword evidence="10" id="KW-0408">Iron</keyword>
<keyword evidence="4 15" id="KW-0813">Transport</keyword>
<dbReference type="SUPFAM" id="SSF52087">
    <property type="entry name" value="CRAL/TRIO domain"/>
    <property type="match status" value="1"/>
</dbReference>
<accession>A0A0D2CU14</accession>
<dbReference type="HOGENOM" id="CLU_045138_1_1_1"/>
<evidence type="ECO:0000256" key="5">
    <source>
        <dbReference type="ARBA" id="ARBA00022490"/>
    </source>
</evidence>
<dbReference type="PROSITE" id="PS50191">
    <property type="entry name" value="CRAL_TRIO"/>
    <property type="match status" value="1"/>
</dbReference>
<comment type="function">
    <text evidence="14">Non-classical phosphatidylinositol (PtdIns) transfer protein (PITP), which exhibits PtdIns-binding/transfer activity in the absence of detectable PtdCho-binding/transfer activity. Regulates PtdIns(4,5)P2 homeostasis at the plasma membrane. Heme-binding protein that may play a role in organic oxidant-induced stress responses.</text>
</comment>
<keyword evidence="11 15" id="KW-0445">Lipid transport</keyword>
<evidence type="ECO:0000256" key="12">
    <source>
        <dbReference type="ARBA" id="ARBA00023136"/>
    </source>
</evidence>
<gene>
    <name evidence="19" type="ORF">PV07_06870</name>
</gene>
<evidence type="ECO:0000256" key="7">
    <source>
        <dbReference type="ARBA" id="ARBA00022723"/>
    </source>
</evidence>
<dbReference type="PANTHER" id="PTHR47669">
    <property type="entry name" value="PHOSPHATIDYLINOSITOL TRANSFER PROTEIN SFH5"/>
    <property type="match status" value="1"/>
</dbReference>
<dbReference type="Gene3D" id="3.40.525.10">
    <property type="entry name" value="CRAL-TRIO lipid binding domain"/>
    <property type="match status" value="1"/>
</dbReference>
<evidence type="ECO:0000259" key="18">
    <source>
        <dbReference type="PROSITE" id="PS50191"/>
    </source>
</evidence>
<feature type="transmembrane region" description="Helical" evidence="17">
    <location>
        <begin position="274"/>
        <end position="295"/>
    </location>
</feature>
<evidence type="ECO:0000256" key="1">
    <source>
        <dbReference type="ARBA" id="ARBA00001970"/>
    </source>
</evidence>
<organism evidence="19 20">
    <name type="scientific">Cladophialophora immunda</name>
    <dbReference type="NCBI Taxonomy" id="569365"/>
    <lineage>
        <taxon>Eukaryota</taxon>
        <taxon>Fungi</taxon>
        <taxon>Dikarya</taxon>
        <taxon>Ascomycota</taxon>
        <taxon>Pezizomycotina</taxon>
        <taxon>Eurotiomycetes</taxon>
        <taxon>Chaetothyriomycetidae</taxon>
        <taxon>Chaetothyriales</taxon>
        <taxon>Herpotrichiellaceae</taxon>
        <taxon>Cladophialophora</taxon>
    </lineage>
</organism>
<dbReference type="Proteomes" id="UP000054466">
    <property type="component" value="Unassembled WGS sequence"/>
</dbReference>
<keyword evidence="12 15" id="KW-0472">Membrane</keyword>
<evidence type="ECO:0000256" key="9">
    <source>
        <dbReference type="ARBA" id="ARBA00022848"/>
    </source>
</evidence>
<name>A0A0D2CU14_9EURO</name>
<comment type="similarity">
    <text evidence="3 15">Belongs to the SFH5 family.</text>
</comment>
<dbReference type="InterPro" id="IPR036865">
    <property type="entry name" value="CRAL-TRIO_dom_sf"/>
</dbReference>
<dbReference type="GeneID" id="27346064"/>
<feature type="region of interest" description="Disordered" evidence="16">
    <location>
        <begin position="327"/>
        <end position="355"/>
    </location>
</feature>
<evidence type="ECO:0000256" key="3">
    <source>
        <dbReference type="ARBA" id="ARBA00006667"/>
    </source>
</evidence>
<feature type="compositionally biased region" description="Low complexity" evidence="16">
    <location>
        <begin position="31"/>
        <end position="63"/>
    </location>
</feature>
<dbReference type="GO" id="GO:0008526">
    <property type="term" value="F:phosphatidylinositol transfer activity"/>
    <property type="evidence" value="ECO:0007669"/>
    <property type="project" value="UniProtKB-UniRule"/>
</dbReference>
<dbReference type="GO" id="GO:0032541">
    <property type="term" value="C:cortical endoplasmic reticulum"/>
    <property type="evidence" value="ECO:0007669"/>
    <property type="project" value="TreeGrafter"/>
</dbReference>
<keyword evidence="5 15" id="KW-0963">Cytoplasm</keyword>
<keyword evidence="9 15" id="KW-0492">Microsome</keyword>
<dbReference type="EMBL" id="KN847043">
    <property type="protein sequence ID" value="KIW27094.1"/>
    <property type="molecule type" value="Genomic_DNA"/>
</dbReference>
<feature type="region of interest" description="Disordered" evidence="16">
    <location>
        <begin position="1"/>
        <end position="66"/>
    </location>
</feature>
<reference evidence="19 20" key="1">
    <citation type="submission" date="2015-01" db="EMBL/GenBank/DDBJ databases">
        <title>The Genome Sequence of Cladophialophora immunda CBS83496.</title>
        <authorList>
            <consortium name="The Broad Institute Genomics Platform"/>
            <person name="Cuomo C."/>
            <person name="de Hoog S."/>
            <person name="Gorbushina A."/>
            <person name="Stielow B."/>
            <person name="Teixiera M."/>
            <person name="Abouelleil A."/>
            <person name="Chapman S.B."/>
            <person name="Priest M."/>
            <person name="Young S.K."/>
            <person name="Wortman J."/>
            <person name="Nusbaum C."/>
            <person name="Birren B."/>
        </authorList>
    </citation>
    <scope>NUCLEOTIDE SEQUENCE [LARGE SCALE GENOMIC DNA]</scope>
    <source>
        <strain evidence="19 20">CBS 83496</strain>
    </source>
</reference>
<evidence type="ECO:0000256" key="2">
    <source>
        <dbReference type="ARBA" id="ARBA00004406"/>
    </source>
</evidence>
<dbReference type="InterPro" id="IPR036273">
    <property type="entry name" value="CRAL/TRIO_N_dom_sf"/>
</dbReference>
<evidence type="ECO:0000313" key="19">
    <source>
        <dbReference type="EMBL" id="KIW27094.1"/>
    </source>
</evidence>
<dbReference type="PANTHER" id="PTHR47669:SF1">
    <property type="entry name" value="PHOSPHATIDYLINOSITOL TRANSFER PROTEIN SFH5"/>
    <property type="match status" value="1"/>
</dbReference>
<evidence type="ECO:0000256" key="16">
    <source>
        <dbReference type="SAM" id="MobiDB-lite"/>
    </source>
</evidence>
<evidence type="ECO:0000256" key="11">
    <source>
        <dbReference type="ARBA" id="ARBA00023055"/>
    </source>
</evidence>
<dbReference type="RefSeq" id="XP_016247310.1">
    <property type="nucleotide sequence ID" value="XM_016393891.1"/>
</dbReference>
<evidence type="ECO:0000256" key="6">
    <source>
        <dbReference type="ARBA" id="ARBA00022617"/>
    </source>
</evidence>
<dbReference type="GO" id="GO:0005829">
    <property type="term" value="C:cytosol"/>
    <property type="evidence" value="ECO:0007669"/>
    <property type="project" value="TreeGrafter"/>
</dbReference>
<evidence type="ECO:0000256" key="13">
    <source>
        <dbReference type="ARBA" id="ARBA00024146"/>
    </source>
</evidence>
<dbReference type="GO" id="GO:0017157">
    <property type="term" value="P:regulation of exocytosis"/>
    <property type="evidence" value="ECO:0007669"/>
    <property type="project" value="TreeGrafter"/>
</dbReference>
<keyword evidence="8 15" id="KW-0256">Endoplasmic reticulum</keyword>
<keyword evidence="17" id="KW-1133">Transmembrane helix</keyword>
<dbReference type="STRING" id="569365.A0A0D2CU14"/>
<dbReference type="GO" id="GO:0005789">
    <property type="term" value="C:endoplasmic reticulum membrane"/>
    <property type="evidence" value="ECO:0007669"/>
    <property type="project" value="UniProtKB-SubCell"/>
</dbReference>
<dbReference type="InterPro" id="IPR001251">
    <property type="entry name" value="CRAL-TRIO_dom"/>
</dbReference>
<keyword evidence="7" id="KW-0479">Metal-binding</keyword>